<organism evidence="2">
    <name type="scientific">uncultured Caudovirales phage</name>
    <dbReference type="NCBI Taxonomy" id="2100421"/>
    <lineage>
        <taxon>Viruses</taxon>
        <taxon>Duplodnaviria</taxon>
        <taxon>Heunggongvirae</taxon>
        <taxon>Uroviricota</taxon>
        <taxon>Caudoviricetes</taxon>
        <taxon>Peduoviridae</taxon>
        <taxon>Maltschvirus</taxon>
        <taxon>Maltschvirus maltsch</taxon>
    </lineage>
</organism>
<evidence type="ECO:0000256" key="1">
    <source>
        <dbReference type="SAM" id="MobiDB-lite"/>
    </source>
</evidence>
<protein>
    <submittedName>
        <fullName evidence="2">Uncharacterized protein</fullName>
    </submittedName>
</protein>
<dbReference type="EMBL" id="LR796493">
    <property type="protein sequence ID" value="CAB4147936.1"/>
    <property type="molecule type" value="Genomic_DNA"/>
</dbReference>
<gene>
    <name evidence="2" type="ORF">UFOVP510_58</name>
</gene>
<reference evidence="2" key="1">
    <citation type="submission" date="2020-04" db="EMBL/GenBank/DDBJ databases">
        <authorList>
            <person name="Chiriac C."/>
            <person name="Salcher M."/>
            <person name="Ghai R."/>
            <person name="Kavagutti S V."/>
        </authorList>
    </citation>
    <scope>NUCLEOTIDE SEQUENCE</scope>
</reference>
<proteinExistence type="predicted"/>
<accession>A0A6J5MSC3</accession>
<feature type="region of interest" description="Disordered" evidence="1">
    <location>
        <begin position="1"/>
        <end position="21"/>
    </location>
</feature>
<sequence>MKPKAKRVPGSDPGDKVPAREWSQFRLRPDLDAKISGFSERMFISRTDAISLLLGFAFRQIDAGENPFAGETAQDALPTPISGSRKGGKEAI</sequence>
<name>A0A6J5MSC3_9CAUD</name>
<evidence type="ECO:0000313" key="2">
    <source>
        <dbReference type="EMBL" id="CAB4147936.1"/>
    </source>
</evidence>
<feature type="region of interest" description="Disordered" evidence="1">
    <location>
        <begin position="69"/>
        <end position="92"/>
    </location>
</feature>